<dbReference type="InterPro" id="IPR011256">
    <property type="entry name" value="Reg_factor_effector_dom_sf"/>
</dbReference>
<dbReference type="Pfam" id="PF06445">
    <property type="entry name" value="GyrI-like"/>
    <property type="match status" value="1"/>
</dbReference>
<dbReference type="InterPro" id="IPR010499">
    <property type="entry name" value="AraC_E-bd"/>
</dbReference>
<keyword evidence="3" id="KW-1185">Reference proteome</keyword>
<dbReference type="SUPFAM" id="SSF55136">
    <property type="entry name" value="Probable bacterial effector-binding domain"/>
    <property type="match status" value="1"/>
</dbReference>
<dbReference type="RefSeq" id="WP_347918366.1">
    <property type="nucleotide sequence ID" value="NZ_JBDXMX010000001.1"/>
</dbReference>
<dbReference type="Proteomes" id="UP001484097">
    <property type="component" value="Unassembled WGS sequence"/>
</dbReference>
<gene>
    <name evidence="2" type="ORF">ABDK96_01535</name>
</gene>
<dbReference type="EMBL" id="JBDXMX010000001">
    <property type="protein sequence ID" value="MEO9246362.1"/>
    <property type="molecule type" value="Genomic_DNA"/>
</dbReference>
<sequence length="172" mass="18236">MTTDDTPYFLAGPYTEIAFLDAPEVPTVVGTFTDYPMANMAEAFDSTFTALFPVLGEQGIRPVGPGFSLHTRMPADTVDMEVGIPVDRALQDSVTSGSGVTLRPSRLPAGRVAIVSHLGSYDGLGEAWGTFIQGVADAGHSPALPFWEIYVTEPSPEADPASMRTDLVTLLG</sequence>
<dbReference type="Gene3D" id="3.20.80.10">
    <property type="entry name" value="Regulatory factor, effector binding domain"/>
    <property type="match status" value="1"/>
</dbReference>
<feature type="domain" description="AraC effector-binding" evidence="1">
    <location>
        <begin position="15"/>
        <end position="172"/>
    </location>
</feature>
<evidence type="ECO:0000259" key="1">
    <source>
        <dbReference type="SMART" id="SM00871"/>
    </source>
</evidence>
<reference evidence="2 3" key="1">
    <citation type="submission" date="2024-05" db="EMBL/GenBank/DDBJ databases">
        <authorList>
            <person name="Yi C."/>
        </authorList>
    </citation>
    <scope>NUCLEOTIDE SEQUENCE [LARGE SCALE GENOMIC DNA]</scope>
    <source>
        <strain evidence="2 3">XS13</strain>
    </source>
</reference>
<comment type="caution">
    <text evidence="2">The sequence shown here is derived from an EMBL/GenBank/DDBJ whole genome shotgun (WGS) entry which is preliminary data.</text>
</comment>
<evidence type="ECO:0000313" key="3">
    <source>
        <dbReference type="Proteomes" id="UP001484097"/>
    </source>
</evidence>
<name>A0ABV0IDY2_9MICC</name>
<dbReference type="SMART" id="SM00871">
    <property type="entry name" value="AraC_E_bind"/>
    <property type="match status" value="1"/>
</dbReference>
<organism evidence="2 3">
    <name type="scientific">Citricoccus nitrophenolicus</name>
    <dbReference type="NCBI Taxonomy" id="863575"/>
    <lineage>
        <taxon>Bacteria</taxon>
        <taxon>Bacillati</taxon>
        <taxon>Actinomycetota</taxon>
        <taxon>Actinomycetes</taxon>
        <taxon>Micrococcales</taxon>
        <taxon>Micrococcaceae</taxon>
        <taxon>Citricoccus</taxon>
    </lineage>
</organism>
<accession>A0ABV0IDY2</accession>
<proteinExistence type="predicted"/>
<protein>
    <submittedName>
        <fullName evidence="2">GyrI-like domain-containing protein</fullName>
    </submittedName>
</protein>
<evidence type="ECO:0000313" key="2">
    <source>
        <dbReference type="EMBL" id="MEO9246362.1"/>
    </source>
</evidence>
<dbReference type="InterPro" id="IPR029442">
    <property type="entry name" value="GyrI-like"/>
</dbReference>